<dbReference type="PANTHER" id="PTHR32071">
    <property type="entry name" value="TRANSCRIPTIONAL REGULATORY PROTEIN"/>
    <property type="match status" value="1"/>
</dbReference>
<dbReference type="FunFam" id="3.40.50.300:FF:000006">
    <property type="entry name" value="DNA-binding transcriptional regulator NtrC"/>
    <property type="match status" value="1"/>
</dbReference>
<dbReference type="SUPFAM" id="SSF52540">
    <property type="entry name" value="P-loop containing nucleoside triphosphate hydrolases"/>
    <property type="match status" value="1"/>
</dbReference>
<comment type="caution">
    <text evidence="14">The sequence shown here is derived from an EMBL/GenBank/DDBJ whole genome shotgun (WGS) entry which is preliminary data.</text>
</comment>
<evidence type="ECO:0000256" key="1">
    <source>
        <dbReference type="ARBA" id="ARBA00002167"/>
    </source>
</evidence>
<evidence type="ECO:0000256" key="3">
    <source>
        <dbReference type="ARBA" id="ARBA00015308"/>
    </source>
</evidence>
<dbReference type="GO" id="GO:0043565">
    <property type="term" value="F:sequence-specific DNA binding"/>
    <property type="evidence" value="ECO:0007669"/>
    <property type="project" value="InterPro"/>
</dbReference>
<evidence type="ECO:0000256" key="2">
    <source>
        <dbReference type="ARBA" id="ARBA00011135"/>
    </source>
</evidence>
<dbReference type="PROSITE" id="PS00676">
    <property type="entry name" value="SIGMA54_INTERACT_2"/>
    <property type="match status" value="1"/>
</dbReference>
<keyword evidence="15" id="KW-1185">Reference proteome</keyword>
<dbReference type="PROSITE" id="PS00688">
    <property type="entry name" value="SIGMA54_INTERACT_3"/>
    <property type="match status" value="1"/>
</dbReference>
<dbReference type="Pfam" id="PF00158">
    <property type="entry name" value="Sigma54_activat"/>
    <property type="match status" value="1"/>
</dbReference>
<gene>
    <name evidence="14" type="ORF">GR167_13055</name>
</gene>
<comment type="subunit">
    <text evidence="2">Interacts with sigma-54.</text>
</comment>
<dbReference type="SMART" id="SM00382">
    <property type="entry name" value="AAA"/>
    <property type="match status" value="1"/>
</dbReference>
<feature type="domain" description="Sigma-54 factor interaction" evidence="12">
    <location>
        <begin position="221"/>
        <end position="450"/>
    </location>
</feature>
<proteinExistence type="predicted"/>
<dbReference type="InterPro" id="IPR003593">
    <property type="entry name" value="AAA+_ATPase"/>
</dbReference>
<keyword evidence="4" id="KW-0547">Nucleotide-binding</keyword>
<name>A0A6L8LSU7_9RHOB</name>
<dbReference type="GO" id="GO:0006355">
    <property type="term" value="P:regulation of DNA-templated transcription"/>
    <property type="evidence" value="ECO:0007669"/>
    <property type="project" value="InterPro"/>
</dbReference>
<evidence type="ECO:0000256" key="9">
    <source>
        <dbReference type="ARBA" id="ARBA00023159"/>
    </source>
</evidence>
<dbReference type="InterPro" id="IPR001789">
    <property type="entry name" value="Sig_transdc_resp-reg_receiver"/>
</dbReference>
<evidence type="ECO:0000256" key="5">
    <source>
        <dbReference type="ARBA" id="ARBA00022840"/>
    </source>
</evidence>
<evidence type="ECO:0000256" key="4">
    <source>
        <dbReference type="ARBA" id="ARBA00022741"/>
    </source>
</evidence>
<keyword evidence="7" id="KW-0805">Transcription regulation</keyword>
<reference evidence="14 15" key="1">
    <citation type="submission" date="2020-01" db="EMBL/GenBank/DDBJ databases">
        <authorList>
            <person name="Chen S."/>
        </authorList>
    </citation>
    <scope>NUCLEOTIDE SEQUENCE [LARGE SCALE GENOMIC DNA]</scope>
    <source>
        <strain evidence="14 15">GS-10</strain>
    </source>
</reference>
<accession>A0A6L8LSU7</accession>
<dbReference type="InterPro" id="IPR011006">
    <property type="entry name" value="CheY-like_superfamily"/>
</dbReference>
<dbReference type="SUPFAM" id="SSF46689">
    <property type="entry name" value="Homeodomain-like"/>
    <property type="match status" value="1"/>
</dbReference>
<dbReference type="InterPro" id="IPR009057">
    <property type="entry name" value="Homeodomain-like_sf"/>
</dbReference>
<organism evidence="14 15">
    <name type="scientific">Thalassovita mangrovi</name>
    <dbReference type="NCBI Taxonomy" id="2692236"/>
    <lineage>
        <taxon>Bacteria</taxon>
        <taxon>Pseudomonadati</taxon>
        <taxon>Pseudomonadota</taxon>
        <taxon>Alphaproteobacteria</taxon>
        <taxon>Rhodobacterales</taxon>
        <taxon>Roseobacteraceae</taxon>
        <taxon>Thalassovita</taxon>
    </lineage>
</organism>
<comment type="function">
    <text evidence="1">Required for activation of most nif operons, which are directly involved in nitrogen fixation.</text>
</comment>
<evidence type="ECO:0000256" key="10">
    <source>
        <dbReference type="ARBA" id="ARBA00023163"/>
    </source>
</evidence>
<dbReference type="CDD" id="cd00009">
    <property type="entry name" value="AAA"/>
    <property type="match status" value="1"/>
</dbReference>
<dbReference type="InterPro" id="IPR058031">
    <property type="entry name" value="AAA_lid_NorR"/>
</dbReference>
<evidence type="ECO:0000313" key="15">
    <source>
        <dbReference type="Proteomes" id="UP000479043"/>
    </source>
</evidence>
<dbReference type="InterPro" id="IPR002078">
    <property type="entry name" value="Sigma_54_int"/>
</dbReference>
<evidence type="ECO:0000256" key="7">
    <source>
        <dbReference type="ARBA" id="ARBA00023015"/>
    </source>
</evidence>
<evidence type="ECO:0000259" key="12">
    <source>
        <dbReference type="PROSITE" id="PS50045"/>
    </source>
</evidence>
<dbReference type="EMBL" id="WWEN01000005">
    <property type="protein sequence ID" value="MYM56239.1"/>
    <property type="molecule type" value="Genomic_DNA"/>
</dbReference>
<evidence type="ECO:0000313" key="14">
    <source>
        <dbReference type="EMBL" id="MYM56239.1"/>
    </source>
</evidence>
<keyword evidence="5" id="KW-0067">ATP-binding</keyword>
<dbReference type="InterPro" id="IPR002197">
    <property type="entry name" value="HTH_Fis"/>
</dbReference>
<dbReference type="GO" id="GO:0005524">
    <property type="term" value="F:ATP binding"/>
    <property type="evidence" value="ECO:0007669"/>
    <property type="project" value="UniProtKB-KW"/>
</dbReference>
<dbReference type="InterPro" id="IPR027417">
    <property type="entry name" value="P-loop_NTPase"/>
</dbReference>
<feature type="modified residue" description="4-aspartylphosphate" evidence="11">
    <location>
        <position position="127"/>
    </location>
</feature>
<dbReference type="InterPro" id="IPR025944">
    <property type="entry name" value="Sigma_54_int_dom_CS"/>
</dbReference>
<dbReference type="SMART" id="SM00448">
    <property type="entry name" value="REC"/>
    <property type="match status" value="1"/>
</dbReference>
<dbReference type="Proteomes" id="UP000479043">
    <property type="component" value="Unassembled WGS sequence"/>
</dbReference>
<dbReference type="Gene3D" id="3.40.50.300">
    <property type="entry name" value="P-loop containing nucleotide triphosphate hydrolases"/>
    <property type="match status" value="1"/>
</dbReference>
<keyword evidence="11" id="KW-0597">Phosphoprotein</keyword>
<dbReference type="Gene3D" id="1.10.8.60">
    <property type="match status" value="1"/>
</dbReference>
<feature type="domain" description="Response regulatory" evidence="13">
    <location>
        <begin position="78"/>
        <end position="192"/>
    </location>
</feature>
<protein>
    <recommendedName>
        <fullName evidence="3">Nif-specific regulatory protein</fullName>
    </recommendedName>
</protein>
<dbReference type="PANTHER" id="PTHR32071:SF91">
    <property type="entry name" value="TUNGSTATE-RESPONSIVE TWO COMPONENT SIGMA54-DEPENDENT SIGNAL TRANSDUCTION SYSTEM RESPONSE REGULATOR FIS FAMILY"/>
    <property type="match status" value="1"/>
</dbReference>
<dbReference type="Gene3D" id="3.40.50.2300">
    <property type="match status" value="1"/>
</dbReference>
<dbReference type="SUPFAM" id="SSF52172">
    <property type="entry name" value="CheY-like"/>
    <property type="match status" value="1"/>
</dbReference>
<evidence type="ECO:0000256" key="8">
    <source>
        <dbReference type="ARBA" id="ARBA00023125"/>
    </source>
</evidence>
<keyword evidence="9" id="KW-0010">Activator</keyword>
<dbReference type="Gene3D" id="1.10.10.60">
    <property type="entry name" value="Homeodomain-like"/>
    <property type="match status" value="1"/>
</dbReference>
<dbReference type="InterPro" id="IPR025943">
    <property type="entry name" value="Sigma_54_int_dom_ATP-bd_2"/>
</dbReference>
<keyword evidence="6" id="KW-0902">Two-component regulatory system</keyword>
<dbReference type="PROSITE" id="PS50110">
    <property type="entry name" value="RESPONSE_REGULATORY"/>
    <property type="match status" value="1"/>
</dbReference>
<dbReference type="GO" id="GO:0000160">
    <property type="term" value="P:phosphorelay signal transduction system"/>
    <property type="evidence" value="ECO:0007669"/>
    <property type="project" value="UniProtKB-KW"/>
</dbReference>
<dbReference type="AlphaFoldDB" id="A0A6L8LSU7"/>
<dbReference type="Pfam" id="PF02954">
    <property type="entry name" value="HTH_8"/>
    <property type="match status" value="1"/>
</dbReference>
<keyword evidence="8" id="KW-0238">DNA-binding</keyword>
<evidence type="ECO:0000259" key="13">
    <source>
        <dbReference type="PROSITE" id="PS50110"/>
    </source>
</evidence>
<dbReference type="PRINTS" id="PR01590">
    <property type="entry name" value="HTHFIS"/>
</dbReference>
<dbReference type="Pfam" id="PF25601">
    <property type="entry name" value="AAA_lid_14"/>
    <property type="match status" value="1"/>
</dbReference>
<dbReference type="PROSITE" id="PS50045">
    <property type="entry name" value="SIGMA54_INTERACT_4"/>
    <property type="match status" value="1"/>
</dbReference>
<evidence type="ECO:0000256" key="11">
    <source>
        <dbReference type="PROSITE-ProRule" id="PRU00169"/>
    </source>
</evidence>
<sequence>MGPYCPCRATAHKVEIADRREIPNPPRPCPPAKPSVVKPVGLARRFRHYGGGGFGGDIVNAAETISDKRLGGRLSNASILIVDDEPGMRNFMMKTIEPYCGYVATASDPTTASARLAERHFDVMILDNIMPERKGIEWLAEERRKGGFTDTIMVTAYADLETAIEAMRAGAADFILKPFRSNQLINAIQRLIETSRLRRENMLLQRELEATDIGRKRRHELIGSSRAITDIRAMLARVENVSTPVLITGASGTGKEVAARHLHAHSARANMPFVPISCGTIPTETIEIELFGHAPGAFPGAQGGREGLLASAQGGTVFLDEVSELDATAQSALLRVLEDGMIRPVGTERDIQLDLRFVLATSKDLSQLVSAGKFREDLFFRVNVLEIQMPPLDRRETDVIELAELFLEEIAAHLRLDRLSIDSAARAAILRHSWPGNIRELRNFIERSLIFGRFPLETLGDSALEQQIVPLEDVERREILRALEKLGGNRAEASRQLGVSRKTIDRKCAAWGI</sequence>
<evidence type="ECO:0000256" key="6">
    <source>
        <dbReference type="ARBA" id="ARBA00023012"/>
    </source>
</evidence>
<dbReference type="Pfam" id="PF00072">
    <property type="entry name" value="Response_reg"/>
    <property type="match status" value="1"/>
</dbReference>
<keyword evidence="10" id="KW-0804">Transcription</keyword>